<dbReference type="AlphaFoldDB" id="B0M2E1"/>
<feature type="signal peptide" evidence="1">
    <location>
        <begin position="1"/>
        <end position="20"/>
    </location>
</feature>
<feature type="chain" id="PRO_5002750294" evidence="1">
    <location>
        <begin position="21"/>
        <end position="139"/>
    </location>
</feature>
<dbReference type="Gene3D" id="1.10.238.20">
    <property type="entry name" value="Pheromone/general odorant binding protein domain"/>
    <property type="match status" value="1"/>
</dbReference>
<dbReference type="CDD" id="cd23992">
    <property type="entry name" value="PBP_GOBP"/>
    <property type="match status" value="1"/>
</dbReference>
<sequence>MLDRQALYLILLLFLWDCSCKTGNSAVYNPCIKYMKLTEDEATQVLNHWPDRKDPSFDDRGYRCFLTCVLIDMGLISPSGQVQIDKYMKSGVVDWRYVAMELVWCRGDFEDEKDLCELAFGIFNCFREVKLGVATKRDK</sequence>
<dbReference type="OrthoDB" id="7860130at2759"/>
<organism evidence="2">
    <name type="scientific">Drosophila eugracilis</name>
    <name type="common">Fruit fly</name>
    <dbReference type="NCBI Taxonomy" id="29029"/>
    <lineage>
        <taxon>Eukaryota</taxon>
        <taxon>Metazoa</taxon>
        <taxon>Ecdysozoa</taxon>
        <taxon>Arthropoda</taxon>
        <taxon>Hexapoda</taxon>
        <taxon>Insecta</taxon>
        <taxon>Pterygota</taxon>
        <taxon>Neoptera</taxon>
        <taxon>Endopterygota</taxon>
        <taxon>Diptera</taxon>
        <taxon>Brachycera</taxon>
        <taxon>Muscomorpha</taxon>
        <taxon>Ephydroidea</taxon>
        <taxon>Drosophilidae</taxon>
        <taxon>Drosophila</taxon>
        <taxon>Sophophora</taxon>
    </lineage>
</organism>
<evidence type="ECO:0000256" key="1">
    <source>
        <dbReference type="SAM" id="SignalP"/>
    </source>
</evidence>
<dbReference type="Pfam" id="PF01395">
    <property type="entry name" value="PBP_GOBP"/>
    <property type="match status" value="1"/>
</dbReference>
<dbReference type="SUPFAM" id="SSF47565">
    <property type="entry name" value="Insect pheromone/odorant-binding proteins"/>
    <property type="match status" value="1"/>
</dbReference>
<reference evidence="2" key="1">
    <citation type="journal article" date="2008" name="Genetics">
        <title>Rapid evolution of two odorant-binding protein genes, Obp57d and Obp57e, in the Drosophila melanogaster species group.</title>
        <authorList>
            <person name="Matsuo T."/>
        </authorList>
    </citation>
    <scope>NUCLEOTIDE SEQUENCE</scope>
    <source>
        <strain evidence="2">WAU155</strain>
    </source>
</reference>
<gene>
    <name evidence="2" type="primary">Obp57e</name>
</gene>
<dbReference type="GO" id="GO:0005549">
    <property type="term" value="F:odorant binding"/>
    <property type="evidence" value="ECO:0007669"/>
    <property type="project" value="InterPro"/>
</dbReference>
<keyword evidence="1" id="KW-0732">Signal</keyword>
<evidence type="ECO:0000313" key="2">
    <source>
        <dbReference type="EMBL" id="BAG11619.1"/>
    </source>
</evidence>
<dbReference type="InterPro" id="IPR036728">
    <property type="entry name" value="PBP_GOBP_sf"/>
</dbReference>
<name>B0M2E1_DROEU</name>
<dbReference type="InterPro" id="IPR006170">
    <property type="entry name" value="PBP/GOBP"/>
</dbReference>
<accession>B0M2E1</accession>
<dbReference type="EMBL" id="AB370278">
    <property type="protein sequence ID" value="BAG11619.1"/>
    <property type="molecule type" value="Genomic_DNA"/>
</dbReference>
<proteinExistence type="predicted"/>
<dbReference type="SMART" id="SM00708">
    <property type="entry name" value="PhBP"/>
    <property type="match status" value="1"/>
</dbReference>
<protein>
    <submittedName>
        <fullName evidence="2">Odorant-binding protein 57e</fullName>
    </submittedName>
</protein>